<keyword evidence="2 3" id="KW-0408">Iron</keyword>
<dbReference type="PRINTS" id="PR00385">
    <property type="entry name" value="P450"/>
</dbReference>
<dbReference type="AlphaFoldDB" id="A0A1D1ZAI1"/>
<dbReference type="PANTHER" id="PTHR24286:SF189">
    <property type="entry name" value="CYTOCHROME P450, FAMILY 722, SUBFAMILY A, POLYPEPTIDE 1"/>
    <property type="match status" value="1"/>
</dbReference>
<evidence type="ECO:0000256" key="2">
    <source>
        <dbReference type="ARBA" id="ARBA00023004"/>
    </source>
</evidence>
<gene>
    <name evidence="5" type="primary">CYP707A2_1</name>
    <name evidence="5" type="ORF">g.116178</name>
</gene>
<sequence length="496" mass="56406">SSSQKRGSEKNREKTMIPSCPTLTLIFTHTISLLLVSVLLIQLWKIWRRPATVAHLPPGSCGLPLIGETLSFLAANYSSRGFYDFVQARHLRYGNCFKTSIFGKTHVFVSSTGAAKAVLGNDFVVFNKRYFRSISELMGEQSLFCASVENHHRHLRHSLSGFFNMESLVSSVRMFDGLTVEAMSKWKPGETVVVYKDALKITFRTVCKMLMSLDREDELDEMQGDVFEITEAVLAFPLKLPGTRFFKGLKARERVMSKLREIIRLRREGLGCHEDFLQSLLMKAECSSDDSLTDSQIEDNILTLLISGHATSASAMTWMVKYLDENQEVQEKLRELHLRLACSSPKMSLGPEAFSEMPYGSKVVKEALRMSSVVSWFPRIALQDCEIDGFHIRRGWIVNVDARHIHYDPAVYKDPTKFYPSRFNEDPKPYSFLVYGTGERTCLGINLAKYMMLAFLHRLVTTFRWKVMDPDTSLEKQALFPRLSSGCPITVTPIKV</sequence>
<name>A0A1D1ZAI1_9ARAE</name>
<evidence type="ECO:0000313" key="5">
    <source>
        <dbReference type="EMBL" id="JAT63883.1"/>
    </source>
</evidence>
<evidence type="ECO:0000256" key="3">
    <source>
        <dbReference type="PIRSR" id="PIRSR602401-1"/>
    </source>
</evidence>
<keyword evidence="4" id="KW-0812">Transmembrane</keyword>
<dbReference type="Pfam" id="PF00067">
    <property type="entry name" value="p450"/>
    <property type="match status" value="1"/>
</dbReference>
<dbReference type="CDD" id="cd11043">
    <property type="entry name" value="CYP90-like"/>
    <property type="match status" value="1"/>
</dbReference>
<keyword evidence="4" id="KW-1133">Transmembrane helix</keyword>
<dbReference type="EMBL" id="GDJX01004053">
    <property type="protein sequence ID" value="JAT63883.1"/>
    <property type="molecule type" value="Transcribed_RNA"/>
</dbReference>
<proteinExistence type="predicted"/>
<dbReference type="SUPFAM" id="SSF48264">
    <property type="entry name" value="Cytochrome P450"/>
    <property type="match status" value="1"/>
</dbReference>
<protein>
    <submittedName>
        <fullName evidence="5">Abscisic acid 8'-hydroxylase 2</fullName>
    </submittedName>
</protein>
<feature type="binding site" description="axial binding residue" evidence="3">
    <location>
        <position position="442"/>
    </location>
    <ligand>
        <name>heme</name>
        <dbReference type="ChEBI" id="CHEBI:30413"/>
    </ligand>
    <ligandPart>
        <name>Fe</name>
        <dbReference type="ChEBI" id="CHEBI:18248"/>
    </ligandPart>
</feature>
<dbReference type="GO" id="GO:0020037">
    <property type="term" value="F:heme binding"/>
    <property type="evidence" value="ECO:0007669"/>
    <property type="project" value="InterPro"/>
</dbReference>
<dbReference type="GO" id="GO:0005506">
    <property type="term" value="F:iron ion binding"/>
    <property type="evidence" value="ECO:0007669"/>
    <property type="project" value="InterPro"/>
</dbReference>
<dbReference type="GO" id="GO:0004497">
    <property type="term" value="F:monooxygenase activity"/>
    <property type="evidence" value="ECO:0007669"/>
    <property type="project" value="InterPro"/>
</dbReference>
<dbReference type="Gene3D" id="1.10.630.10">
    <property type="entry name" value="Cytochrome P450"/>
    <property type="match status" value="1"/>
</dbReference>
<keyword evidence="1 3" id="KW-0479">Metal-binding</keyword>
<dbReference type="InterPro" id="IPR001128">
    <property type="entry name" value="Cyt_P450"/>
</dbReference>
<dbReference type="PANTHER" id="PTHR24286">
    <property type="entry name" value="CYTOCHROME P450 26"/>
    <property type="match status" value="1"/>
</dbReference>
<feature type="transmembrane region" description="Helical" evidence="4">
    <location>
        <begin position="21"/>
        <end position="44"/>
    </location>
</feature>
<dbReference type="GO" id="GO:0016125">
    <property type="term" value="P:sterol metabolic process"/>
    <property type="evidence" value="ECO:0007669"/>
    <property type="project" value="TreeGrafter"/>
</dbReference>
<comment type="cofactor">
    <cofactor evidence="3">
        <name>heme</name>
        <dbReference type="ChEBI" id="CHEBI:30413"/>
    </cofactor>
</comment>
<accession>A0A1D1ZAI1</accession>
<evidence type="ECO:0000256" key="4">
    <source>
        <dbReference type="SAM" id="Phobius"/>
    </source>
</evidence>
<reference evidence="5" key="1">
    <citation type="submission" date="2015-07" db="EMBL/GenBank/DDBJ databases">
        <title>Transcriptome Assembly of Anthurium amnicola.</title>
        <authorList>
            <person name="Suzuki J."/>
        </authorList>
    </citation>
    <scope>NUCLEOTIDE SEQUENCE</scope>
</reference>
<keyword evidence="4" id="KW-0472">Membrane</keyword>
<dbReference type="InterPro" id="IPR036396">
    <property type="entry name" value="Cyt_P450_sf"/>
</dbReference>
<feature type="non-terminal residue" evidence="5">
    <location>
        <position position="1"/>
    </location>
</feature>
<evidence type="ECO:0000256" key="1">
    <source>
        <dbReference type="ARBA" id="ARBA00022723"/>
    </source>
</evidence>
<organism evidence="5">
    <name type="scientific">Anthurium amnicola</name>
    <dbReference type="NCBI Taxonomy" id="1678845"/>
    <lineage>
        <taxon>Eukaryota</taxon>
        <taxon>Viridiplantae</taxon>
        <taxon>Streptophyta</taxon>
        <taxon>Embryophyta</taxon>
        <taxon>Tracheophyta</taxon>
        <taxon>Spermatophyta</taxon>
        <taxon>Magnoliopsida</taxon>
        <taxon>Liliopsida</taxon>
        <taxon>Araceae</taxon>
        <taxon>Pothoideae</taxon>
        <taxon>Potheae</taxon>
        <taxon>Anthurium</taxon>
    </lineage>
</organism>
<dbReference type="GO" id="GO:0010268">
    <property type="term" value="P:brassinosteroid homeostasis"/>
    <property type="evidence" value="ECO:0007669"/>
    <property type="project" value="TreeGrafter"/>
</dbReference>
<keyword evidence="3" id="KW-0349">Heme</keyword>
<dbReference type="GO" id="GO:0016132">
    <property type="term" value="P:brassinosteroid biosynthetic process"/>
    <property type="evidence" value="ECO:0007669"/>
    <property type="project" value="TreeGrafter"/>
</dbReference>
<dbReference type="PRINTS" id="PR00463">
    <property type="entry name" value="EP450I"/>
</dbReference>
<dbReference type="InterPro" id="IPR002401">
    <property type="entry name" value="Cyt_P450_E_grp-I"/>
</dbReference>
<dbReference type="GO" id="GO:0016705">
    <property type="term" value="F:oxidoreductase activity, acting on paired donors, with incorporation or reduction of molecular oxygen"/>
    <property type="evidence" value="ECO:0007669"/>
    <property type="project" value="InterPro"/>
</dbReference>